<dbReference type="AlphaFoldDB" id="A0AAI9J4P3"/>
<keyword evidence="2 4" id="KW-0547">Nucleotide-binding</keyword>
<evidence type="ECO:0000256" key="2">
    <source>
        <dbReference type="ARBA" id="ARBA00022741"/>
    </source>
</evidence>
<dbReference type="InterPro" id="IPR037171">
    <property type="entry name" value="NagB/RpiA_transferase-like"/>
</dbReference>
<accession>A0AAI9J4P3</accession>
<feature type="region of interest" description="Disordered" evidence="5">
    <location>
        <begin position="1"/>
        <end position="25"/>
    </location>
</feature>
<feature type="compositionally biased region" description="Basic residues" evidence="5">
    <location>
        <begin position="1"/>
        <end position="19"/>
    </location>
</feature>
<dbReference type="Proteomes" id="UP000018679">
    <property type="component" value="Unassembled WGS sequence"/>
</dbReference>
<dbReference type="NCBIfam" id="TIGR02727">
    <property type="entry name" value="MTHFS_bact"/>
    <property type="match status" value="1"/>
</dbReference>
<comment type="catalytic activity">
    <reaction evidence="4">
        <text>(6S)-5-formyl-5,6,7,8-tetrahydrofolate + ATP = (6R)-5,10-methenyltetrahydrofolate + ADP + phosphate</text>
        <dbReference type="Rhea" id="RHEA:10488"/>
        <dbReference type="ChEBI" id="CHEBI:30616"/>
        <dbReference type="ChEBI" id="CHEBI:43474"/>
        <dbReference type="ChEBI" id="CHEBI:57455"/>
        <dbReference type="ChEBI" id="CHEBI:57457"/>
        <dbReference type="ChEBI" id="CHEBI:456216"/>
        <dbReference type="EC" id="6.3.3.2"/>
    </reaction>
</comment>
<keyword evidence="3 4" id="KW-0067">ATP-binding</keyword>
<sequence length="273" mass="29831">MLRVHRRTGRREKRQHRQPATHAVGRVTERQFLIPSCFKHSFHRQVRMHTQNTAKNTAAALRARLRQSRAELTSSQRSRGALLMRGRLFTWLNLACEQAAAQGRPLSRVAAFWPMEDEPDLLPLLEQWVESGIAVCLPAVQERDAPLVFRDWTPDSAMRTGAYGVQEPAAGPAVVPDVVLVPTLGYTLDAARLGYGGGYYDRTLAAWQAAGASPTTIGIAWSEGLLPDDYQAAAHDIALDAILTPDGWVPGAPLVASGAAAGHRSAGSRFLLR</sequence>
<organism evidence="6 7">
    <name type="scientific">Bordetella pertussis CHLA-26</name>
    <dbReference type="NCBI Taxonomy" id="1331284"/>
    <lineage>
        <taxon>Bacteria</taxon>
        <taxon>Pseudomonadati</taxon>
        <taxon>Pseudomonadota</taxon>
        <taxon>Betaproteobacteria</taxon>
        <taxon>Burkholderiales</taxon>
        <taxon>Alcaligenaceae</taxon>
        <taxon>Bordetella</taxon>
    </lineage>
</organism>
<keyword evidence="4" id="KW-0460">Magnesium</keyword>
<comment type="cofactor">
    <cofactor evidence="4">
        <name>Mg(2+)</name>
        <dbReference type="ChEBI" id="CHEBI:18420"/>
    </cofactor>
</comment>
<dbReference type="Pfam" id="PF01812">
    <property type="entry name" value="5-FTHF_cyc-lig"/>
    <property type="match status" value="1"/>
</dbReference>
<comment type="caution">
    <text evidence="6">The sequence shown here is derived from an EMBL/GenBank/DDBJ whole genome shotgun (WGS) entry which is preliminary data.</text>
</comment>
<reference evidence="6 7" key="1">
    <citation type="journal article" date="2013" name="Genome Announc.">
        <title>Genome Sequences of 28 Bordetella pertussis U.S. Outbreak Strains Dating from 2010 to 2012.</title>
        <authorList>
            <person name="Harvill E.T."/>
            <person name="Goodfield L.L."/>
            <person name="Ivanov Y."/>
            <person name="Meyer J.A."/>
            <person name="Newth C."/>
            <person name="Cassiday P."/>
            <person name="Tondella M.L."/>
            <person name="Liao P."/>
            <person name="Zimmerman J."/>
            <person name="Meert K."/>
            <person name="Wessel D."/>
            <person name="Berger J."/>
            <person name="Dean J.M."/>
            <person name="Holubkov R."/>
            <person name="Burr J."/>
            <person name="Liu T."/>
            <person name="Brinkac L."/>
            <person name="Kim M."/>
            <person name="Losada L."/>
        </authorList>
    </citation>
    <scope>NUCLEOTIDE SEQUENCE [LARGE SCALE GENOMIC DNA]</scope>
    <source>
        <strain evidence="6 7">CHLA-26</strain>
    </source>
</reference>
<dbReference type="EMBL" id="AXSB02000007">
    <property type="protein sequence ID" value="ETH32271.1"/>
    <property type="molecule type" value="Genomic_DNA"/>
</dbReference>
<evidence type="ECO:0000256" key="3">
    <source>
        <dbReference type="ARBA" id="ARBA00022840"/>
    </source>
</evidence>
<gene>
    <name evidence="6" type="ORF">L566_0433</name>
</gene>
<dbReference type="Gene3D" id="3.40.50.10420">
    <property type="entry name" value="NagB/RpiA/CoA transferase-like"/>
    <property type="match status" value="1"/>
</dbReference>
<name>A0AAI9J4P3_BORPT</name>
<dbReference type="GO" id="GO:0035999">
    <property type="term" value="P:tetrahydrofolate interconversion"/>
    <property type="evidence" value="ECO:0007669"/>
    <property type="project" value="TreeGrafter"/>
</dbReference>
<comment type="similarity">
    <text evidence="1 4">Belongs to the 5-formyltetrahydrofolate cyclo-ligase family.</text>
</comment>
<evidence type="ECO:0000256" key="1">
    <source>
        <dbReference type="ARBA" id="ARBA00010638"/>
    </source>
</evidence>
<evidence type="ECO:0000313" key="6">
    <source>
        <dbReference type="EMBL" id="ETH32271.1"/>
    </source>
</evidence>
<dbReference type="InterPro" id="IPR024185">
    <property type="entry name" value="FTHF_cligase-like_sf"/>
</dbReference>
<proteinExistence type="inferred from homology"/>
<keyword evidence="4" id="KW-0479">Metal-binding</keyword>
<dbReference type="GO" id="GO:0005524">
    <property type="term" value="F:ATP binding"/>
    <property type="evidence" value="ECO:0007669"/>
    <property type="project" value="UniProtKB-KW"/>
</dbReference>
<dbReference type="GO" id="GO:0009396">
    <property type="term" value="P:folic acid-containing compound biosynthetic process"/>
    <property type="evidence" value="ECO:0007669"/>
    <property type="project" value="TreeGrafter"/>
</dbReference>
<dbReference type="GO" id="GO:0030272">
    <property type="term" value="F:5-formyltetrahydrofolate cyclo-ligase activity"/>
    <property type="evidence" value="ECO:0007669"/>
    <property type="project" value="UniProtKB-EC"/>
</dbReference>
<dbReference type="EC" id="6.3.3.2" evidence="4"/>
<evidence type="ECO:0000256" key="4">
    <source>
        <dbReference type="RuleBase" id="RU361279"/>
    </source>
</evidence>
<evidence type="ECO:0000313" key="7">
    <source>
        <dbReference type="Proteomes" id="UP000018679"/>
    </source>
</evidence>
<dbReference type="PANTHER" id="PTHR23407">
    <property type="entry name" value="ATPASE INHIBITOR/5-FORMYLTETRAHYDROFOLATE CYCLO-LIGASE"/>
    <property type="match status" value="1"/>
</dbReference>
<dbReference type="GO" id="GO:0046872">
    <property type="term" value="F:metal ion binding"/>
    <property type="evidence" value="ECO:0007669"/>
    <property type="project" value="UniProtKB-KW"/>
</dbReference>
<evidence type="ECO:0000256" key="5">
    <source>
        <dbReference type="SAM" id="MobiDB-lite"/>
    </source>
</evidence>
<dbReference type="InterPro" id="IPR002698">
    <property type="entry name" value="FTHF_cligase"/>
</dbReference>
<keyword evidence="6" id="KW-0436">Ligase</keyword>
<dbReference type="PANTHER" id="PTHR23407:SF1">
    <property type="entry name" value="5-FORMYLTETRAHYDROFOLATE CYCLO-LIGASE"/>
    <property type="match status" value="1"/>
</dbReference>
<protein>
    <recommendedName>
        <fullName evidence="4">5-formyltetrahydrofolate cyclo-ligase</fullName>
        <ecNumber evidence="4">6.3.3.2</ecNumber>
    </recommendedName>
</protein>
<dbReference type="SUPFAM" id="SSF100950">
    <property type="entry name" value="NagB/RpiA/CoA transferase-like"/>
    <property type="match status" value="1"/>
</dbReference>